<accession>A0ABN2ZXM5</accession>
<dbReference type="Pfam" id="PF00881">
    <property type="entry name" value="Nitroreductase"/>
    <property type="match status" value="2"/>
</dbReference>
<evidence type="ECO:0000313" key="6">
    <source>
        <dbReference type="Proteomes" id="UP001501771"/>
    </source>
</evidence>
<dbReference type="SUPFAM" id="SSF55469">
    <property type="entry name" value="FMN-dependent nitroreductase-like"/>
    <property type="match status" value="1"/>
</dbReference>
<evidence type="ECO:0000259" key="4">
    <source>
        <dbReference type="Pfam" id="PF00881"/>
    </source>
</evidence>
<comment type="caution">
    <text evidence="5">The sequence shown here is derived from an EMBL/GenBank/DDBJ whole genome shotgun (WGS) entry which is preliminary data.</text>
</comment>
<evidence type="ECO:0000256" key="2">
    <source>
        <dbReference type="ARBA" id="ARBA00023002"/>
    </source>
</evidence>
<reference evidence="5 6" key="1">
    <citation type="journal article" date="2019" name="Int. J. Syst. Evol. Microbiol.">
        <title>The Global Catalogue of Microorganisms (GCM) 10K type strain sequencing project: providing services to taxonomists for standard genome sequencing and annotation.</title>
        <authorList>
            <consortium name="The Broad Institute Genomics Platform"/>
            <consortium name="The Broad Institute Genome Sequencing Center for Infectious Disease"/>
            <person name="Wu L."/>
            <person name="Ma J."/>
        </authorList>
    </citation>
    <scope>NUCLEOTIDE SEQUENCE [LARGE SCALE GENOMIC DNA]</scope>
    <source>
        <strain evidence="5 6">JCM 16022</strain>
    </source>
</reference>
<dbReference type="EMBL" id="BAAAQR010000009">
    <property type="protein sequence ID" value="GAA2149468.1"/>
    <property type="molecule type" value="Genomic_DNA"/>
</dbReference>
<keyword evidence="2" id="KW-0560">Oxidoreductase</keyword>
<evidence type="ECO:0000256" key="3">
    <source>
        <dbReference type="SAM" id="MobiDB-lite"/>
    </source>
</evidence>
<dbReference type="Gene3D" id="3.40.109.10">
    <property type="entry name" value="NADH Oxidase"/>
    <property type="match status" value="1"/>
</dbReference>
<dbReference type="InterPro" id="IPR029479">
    <property type="entry name" value="Nitroreductase"/>
</dbReference>
<evidence type="ECO:0000313" key="5">
    <source>
        <dbReference type="EMBL" id="GAA2149468.1"/>
    </source>
</evidence>
<dbReference type="Proteomes" id="UP001501771">
    <property type="component" value="Unassembled WGS sequence"/>
</dbReference>
<feature type="domain" description="Nitroreductase" evidence="4">
    <location>
        <begin position="72"/>
        <end position="160"/>
    </location>
</feature>
<dbReference type="PANTHER" id="PTHR43673">
    <property type="entry name" value="NAD(P)H NITROREDUCTASE YDGI-RELATED"/>
    <property type="match status" value="1"/>
</dbReference>
<dbReference type="InterPro" id="IPR000415">
    <property type="entry name" value="Nitroreductase-like"/>
</dbReference>
<comment type="similarity">
    <text evidence="1">Belongs to the nitroreductase family.</text>
</comment>
<feature type="region of interest" description="Disordered" evidence="3">
    <location>
        <begin position="161"/>
        <end position="180"/>
    </location>
</feature>
<keyword evidence="6" id="KW-1185">Reference proteome</keyword>
<name>A0ABN2ZXM5_9ACTN</name>
<dbReference type="CDD" id="cd02138">
    <property type="entry name" value="TdsD-like"/>
    <property type="match status" value="1"/>
</dbReference>
<protein>
    <submittedName>
        <fullName evidence="5">Nitroreductase family protein</fullName>
    </submittedName>
</protein>
<sequence>MTLDASPTLLPLLRDRRSTRSYDAAHVLADDELRAMLDAARWAPSAGNSQPWSFLVARRGDPAHERFVPLLSRGNQSWVPRASALVFSLHQVASGPEEDALSYSDYAAYDLGQAVAQLSVQALALGLAVHQFAGFDHERLAEVAGVPRHWRVTTGIALGRALPPEEAGDPLARERDSRPRARRPLAEVAYAGVFGEALSLE</sequence>
<proteinExistence type="inferred from homology"/>
<dbReference type="PANTHER" id="PTHR43673:SF10">
    <property type="entry name" value="NADH DEHYDROGENASE_NAD(P)H NITROREDUCTASE XCC3605-RELATED"/>
    <property type="match status" value="1"/>
</dbReference>
<gene>
    <name evidence="5" type="ORF">GCM10009844_29120</name>
</gene>
<dbReference type="RefSeq" id="WP_344153575.1">
    <property type="nucleotide sequence ID" value="NZ_BAAAQR010000009.1"/>
</dbReference>
<evidence type="ECO:0000256" key="1">
    <source>
        <dbReference type="ARBA" id="ARBA00007118"/>
    </source>
</evidence>
<feature type="domain" description="Nitroreductase" evidence="4">
    <location>
        <begin position="13"/>
        <end position="67"/>
    </location>
</feature>
<organism evidence="5 6">
    <name type="scientific">Nocardioides koreensis</name>
    <dbReference type="NCBI Taxonomy" id="433651"/>
    <lineage>
        <taxon>Bacteria</taxon>
        <taxon>Bacillati</taxon>
        <taxon>Actinomycetota</taxon>
        <taxon>Actinomycetes</taxon>
        <taxon>Propionibacteriales</taxon>
        <taxon>Nocardioidaceae</taxon>
        <taxon>Nocardioides</taxon>
    </lineage>
</organism>